<dbReference type="GO" id="GO:0043138">
    <property type="term" value="F:3'-5' DNA helicase activity"/>
    <property type="evidence" value="ECO:0007669"/>
    <property type="project" value="UniProtKB-UniRule"/>
</dbReference>
<feature type="domain" description="UvrD-like helicase C-terminal" evidence="19">
    <location>
        <begin position="280"/>
        <end position="540"/>
    </location>
</feature>
<dbReference type="Proteomes" id="UP000244173">
    <property type="component" value="Chromosome"/>
</dbReference>
<evidence type="ECO:0000256" key="15">
    <source>
        <dbReference type="HAMAP-Rule" id="MF_01485"/>
    </source>
</evidence>
<comment type="miscellaneous">
    <text evidence="15">In the RecBCD complex, RecB has a slow 3'-5' helicase, an exonuclease activity and loads RecA onto ssDNA, RecD has a fast 5'-3' helicase activity, while RecC stimulates the ATPase and processivity of the RecB helicase and contributes to recognition of the Chi site.</text>
</comment>
<protein>
    <recommendedName>
        <fullName evidence="15">RecBCD enzyme subunit RecB</fullName>
        <ecNumber evidence="15">3.1.11.5</ecNumber>
        <ecNumber evidence="15">5.6.2.4</ecNumber>
    </recommendedName>
    <alternativeName>
        <fullName evidence="15">DNA 3'-5' helicase subunit RecB</fullName>
    </alternativeName>
    <alternativeName>
        <fullName evidence="15">Exonuclease V subunit RecB</fullName>
        <shortName evidence="15">ExoV subunit RecB</shortName>
    </alternativeName>
    <alternativeName>
        <fullName evidence="15">Helicase/nuclease RecBCD subunit RecB</fullName>
    </alternativeName>
</protein>
<feature type="region of interest" description="DNA-binding and helicase activity, interacts with RecC" evidence="15">
    <location>
        <begin position="1"/>
        <end position="689"/>
    </location>
</feature>
<dbReference type="Gene3D" id="3.40.50.300">
    <property type="entry name" value="P-loop containing nucleotide triphosphate hydrolases"/>
    <property type="match status" value="2"/>
</dbReference>
<name>A0A2S0PDM5_9NEIS</name>
<dbReference type="EC" id="5.6.2.4" evidence="15"/>
<dbReference type="GO" id="GO:0016887">
    <property type="term" value="F:ATP hydrolysis activity"/>
    <property type="evidence" value="ECO:0007669"/>
    <property type="project" value="RHEA"/>
</dbReference>
<evidence type="ECO:0000256" key="6">
    <source>
        <dbReference type="ARBA" id="ARBA00022806"/>
    </source>
</evidence>
<dbReference type="HAMAP" id="MF_01485">
    <property type="entry name" value="RecB"/>
    <property type="match status" value="1"/>
</dbReference>
<dbReference type="GO" id="GO:0005829">
    <property type="term" value="C:cytosol"/>
    <property type="evidence" value="ECO:0007669"/>
    <property type="project" value="TreeGrafter"/>
</dbReference>
<evidence type="ECO:0000256" key="14">
    <source>
        <dbReference type="ARBA" id="ARBA00048988"/>
    </source>
</evidence>
<dbReference type="GO" id="GO:0009338">
    <property type="term" value="C:exodeoxyribonuclease V complex"/>
    <property type="evidence" value="ECO:0007669"/>
    <property type="project" value="TreeGrafter"/>
</dbReference>
<dbReference type="CDD" id="cd22352">
    <property type="entry name" value="RecB_C-like"/>
    <property type="match status" value="1"/>
</dbReference>
<comment type="caution">
    <text evidence="16">Lacks conserved residue(s) required for the propagation of feature annotation.</text>
</comment>
<comment type="catalytic activity">
    <reaction evidence="13 15">
        <text>Couples ATP hydrolysis with the unwinding of duplex DNA by translocating in the 3'-5' direction.</text>
        <dbReference type="EC" id="5.6.2.4"/>
    </reaction>
</comment>
<evidence type="ECO:0000313" key="20">
    <source>
        <dbReference type="EMBL" id="AVY95488.1"/>
    </source>
</evidence>
<proteinExistence type="inferred from homology"/>
<dbReference type="Pfam" id="PF12705">
    <property type="entry name" value="PDDEXK_1"/>
    <property type="match status" value="1"/>
</dbReference>
<evidence type="ECO:0000259" key="19">
    <source>
        <dbReference type="PROSITE" id="PS51217"/>
    </source>
</evidence>
<evidence type="ECO:0000256" key="9">
    <source>
        <dbReference type="ARBA" id="ARBA00022842"/>
    </source>
</evidence>
<dbReference type="Pfam" id="PF13361">
    <property type="entry name" value="UvrD_C"/>
    <property type="match status" value="1"/>
</dbReference>
<dbReference type="PROSITE" id="PS51198">
    <property type="entry name" value="UVRD_HELICASE_ATP_BIND"/>
    <property type="match status" value="1"/>
</dbReference>
<dbReference type="InterPro" id="IPR014016">
    <property type="entry name" value="UvrD-like_ATP-bd"/>
</dbReference>
<feature type="binding site" evidence="15">
    <location>
        <position position="904"/>
    </location>
    <ligand>
        <name>Mg(2+)</name>
        <dbReference type="ChEBI" id="CHEBI:18420"/>
    </ligand>
</feature>
<dbReference type="OrthoDB" id="5905204at2"/>
<keyword evidence="8 15" id="KW-0067">ATP-binding</keyword>
<feature type="region of interest" description="Nuclease activity, interacts with RecD and RecA" evidence="15">
    <location>
        <begin position="725"/>
        <end position="1016"/>
    </location>
</feature>
<dbReference type="EC" id="3.1.11.5" evidence="15"/>
<accession>A0A2S0PDM5</accession>
<evidence type="ECO:0000256" key="7">
    <source>
        <dbReference type="ARBA" id="ARBA00022839"/>
    </source>
</evidence>
<feature type="active site" description="For nuclease activity" evidence="15">
    <location>
        <position position="917"/>
    </location>
</feature>
<evidence type="ECO:0000256" key="2">
    <source>
        <dbReference type="ARBA" id="ARBA00022723"/>
    </source>
</evidence>
<dbReference type="Gene3D" id="3.90.320.10">
    <property type="match status" value="1"/>
</dbReference>
<keyword evidence="21" id="KW-1185">Reference proteome</keyword>
<evidence type="ECO:0000256" key="3">
    <source>
        <dbReference type="ARBA" id="ARBA00022741"/>
    </source>
</evidence>
<feature type="region of interest" description="Disordered" evidence="17">
    <location>
        <begin position="737"/>
        <end position="770"/>
    </location>
</feature>
<reference evidence="20 21" key="1">
    <citation type="submission" date="2018-04" db="EMBL/GenBank/DDBJ databases">
        <title>Denitrifier Microvirgula.</title>
        <authorList>
            <person name="Anderson E."/>
            <person name="Jang J."/>
            <person name="Ishii S."/>
        </authorList>
    </citation>
    <scope>NUCLEOTIDE SEQUENCE [LARGE SCALE GENOMIC DNA]</scope>
    <source>
        <strain evidence="20 21">BE2.4</strain>
    </source>
</reference>
<keyword evidence="7 15" id="KW-0269">Exonuclease</keyword>
<comment type="domain">
    <text evidence="15">The C-terminal domain has nuclease activity and interacts with RecD. It interacts with RecA, facilitating its loading onto ssDNA.</text>
</comment>
<dbReference type="Gene3D" id="1.10.486.10">
    <property type="entry name" value="PCRA, domain 4"/>
    <property type="match status" value="1"/>
</dbReference>
<evidence type="ECO:0000256" key="16">
    <source>
        <dbReference type="PROSITE-ProRule" id="PRU00560"/>
    </source>
</evidence>
<comment type="cofactor">
    <cofactor evidence="15">
        <name>Mg(2+)</name>
        <dbReference type="ChEBI" id="CHEBI:18420"/>
    </cofactor>
    <text evidence="15">Binds 1 Mg(2+) ion per subunit.</text>
</comment>
<feature type="domain" description="UvrD-like helicase ATP-binding" evidence="18">
    <location>
        <begin position="1"/>
        <end position="252"/>
    </location>
</feature>
<comment type="catalytic activity">
    <reaction evidence="14 15">
        <text>ATP + H2O = ADP + phosphate + H(+)</text>
        <dbReference type="Rhea" id="RHEA:13065"/>
        <dbReference type="ChEBI" id="CHEBI:15377"/>
        <dbReference type="ChEBI" id="CHEBI:15378"/>
        <dbReference type="ChEBI" id="CHEBI:30616"/>
        <dbReference type="ChEBI" id="CHEBI:43474"/>
        <dbReference type="ChEBI" id="CHEBI:456216"/>
        <dbReference type="EC" id="5.6.2.4"/>
    </reaction>
</comment>
<dbReference type="PROSITE" id="PS51217">
    <property type="entry name" value="UVRD_HELICASE_CTER"/>
    <property type="match status" value="1"/>
</dbReference>
<gene>
    <name evidence="15" type="primary">recB</name>
    <name evidence="20" type="ORF">DAI18_16605</name>
</gene>
<keyword evidence="12 15" id="KW-0413">Isomerase</keyword>
<dbReference type="AlphaFoldDB" id="A0A2S0PDM5"/>
<dbReference type="GO" id="GO:0003677">
    <property type="term" value="F:DNA binding"/>
    <property type="evidence" value="ECO:0007669"/>
    <property type="project" value="UniProtKB-UniRule"/>
</dbReference>
<feature type="binding site" evidence="15">
    <location>
        <position position="917"/>
    </location>
    <ligand>
        <name>Mg(2+)</name>
        <dbReference type="ChEBI" id="CHEBI:18420"/>
    </ligand>
</feature>
<dbReference type="GO" id="GO:0005524">
    <property type="term" value="F:ATP binding"/>
    <property type="evidence" value="ECO:0007669"/>
    <property type="project" value="UniProtKB-UniRule"/>
</dbReference>
<dbReference type="Pfam" id="PF00580">
    <property type="entry name" value="UvrD-helicase"/>
    <property type="match status" value="1"/>
</dbReference>
<dbReference type="EMBL" id="CP028519">
    <property type="protein sequence ID" value="AVY95488.1"/>
    <property type="molecule type" value="Genomic_DNA"/>
</dbReference>
<keyword evidence="6 15" id="KW-0347">Helicase</keyword>
<comment type="domain">
    <text evidence="15">The N-terminal DNA-binding domain is a ssDNA-dependent ATPase and has ATP-dependent 3'-5' helicase function. This domain interacts with RecC.</text>
</comment>
<evidence type="ECO:0000256" key="17">
    <source>
        <dbReference type="SAM" id="MobiDB-lite"/>
    </source>
</evidence>
<feature type="binding site" evidence="15">
    <location>
        <position position="782"/>
    </location>
    <ligand>
        <name>Mg(2+)</name>
        <dbReference type="ChEBI" id="CHEBI:18420"/>
    </ligand>
</feature>
<keyword evidence="5 15" id="KW-0378">Hydrolase</keyword>
<evidence type="ECO:0000256" key="4">
    <source>
        <dbReference type="ARBA" id="ARBA00022763"/>
    </source>
</evidence>
<keyword evidence="2 15" id="KW-0479">Metal-binding</keyword>
<dbReference type="InterPro" id="IPR000212">
    <property type="entry name" value="DNA_helicase_UvrD/REP"/>
</dbReference>
<evidence type="ECO:0000256" key="13">
    <source>
        <dbReference type="ARBA" id="ARBA00034617"/>
    </source>
</evidence>
<comment type="catalytic activity">
    <reaction evidence="15">
        <text>Exonucleolytic cleavage (in the presence of ATP) in either 5'- to 3'- or 3'- to 5'-direction to yield 5'-phosphooligonucleotides.</text>
        <dbReference type="EC" id="3.1.11.5"/>
    </reaction>
</comment>
<dbReference type="InterPro" id="IPR004586">
    <property type="entry name" value="RecB"/>
</dbReference>
<dbReference type="PANTHER" id="PTHR11070">
    <property type="entry name" value="UVRD / RECB / PCRA DNA HELICASE FAMILY MEMBER"/>
    <property type="match status" value="1"/>
</dbReference>
<dbReference type="STRING" id="1122240.GCA_000620105_02309"/>
<keyword evidence="4 15" id="KW-0227">DNA damage</keyword>
<dbReference type="InterPro" id="IPR038726">
    <property type="entry name" value="PDDEXK_AddAB-type"/>
</dbReference>
<dbReference type="SUPFAM" id="SSF52540">
    <property type="entry name" value="P-loop containing nucleoside triphosphate hydrolases"/>
    <property type="match status" value="1"/>
</dbReference>
<keyword evidence="1 15" id="KW-0540">Nuclease</keyword>
<keyword evidence="9 15" id="KW-0460">Magnesium</keyword>
<dbReference type="KEGG" id="maer:DAI18_16605"/>
<evidence type="ECO:0000256" key="12">
    <source>
        <dbReference type="ARBA" id="ARBA00023235"/>
    </source>
</evidence>
<dbReference type="InterPro" id="IPR011335">
    <property type="entry name" value="Restrct_endonuc-II-like"/>
</dbReference>
<dbReference type="InterPro" id="IPR011604">
    <property type="entry name" value="PDDEXK-like_dom_sf"/>
</dbReference>
<dbReference type="PANTHER" id="PTHR11070:SF23">
    <property type="entry name" value="RECBCD ENZYME SUBUNIT RECB"/>
    <property type="match status" value="1"/>
</dbReference>
<sequence length="1016" mass="110813">MEILPADGETRAPANRQALAALEADFDAAWQLWHADGTRDSVRSLLLGGALKANIYRADYVEARLLAVDQLFASRIAPTRSPGDKLGYFTPAVLAASVKAGADVPAHPFFAAVERLLGHWNWLDDARTGLLAAAARECRDRLPALKAERRLLSYDDLLGKLDAALADPAHGDTLAARLAERYPLALIDEFQDTDPTQFRIFHAIYGQRGAAFYVGDPKQAIYGFRGADIHAYLQARDTARARHHLDTNWRSDRALIEAVNALFARTGNPFGFRGIPFEPVHARPGADDGMAGDGHAAMTVWSLPDDAALNKGDATALAVAAVANEIARQVAAGLDGRLTVGPRPLQAGDIAVLVDTHWQGAQVAAALAVRGVPSVLQTRDSVLASAEAGELQLLLEAVADPANAGKVRRAAALTGSALDAGGLYRLHEDGEALDAELARYADWRTRWQEQGFMSMFRDWLFATGHAARLVALGNGERRLTNWLHLGELIAGESERLHGLNAVIDWLARERDAARGGESTLLRLESDAQRVRIVTVHASKGLEYPVVFLPFAWNGALWHAHARSTVRVGTLYDYGSDALAERQALASVTLFAEKLRLLYVALTRARHRCHLVWGKAGKQPSLLDKHGTAKNSAPEAFAPALAWLLHPPPAGSDQADLDFPRLLDWYETVWRPLETADLDQAIASWPGVGQQHIDAAPAPVVVAPRTRDTTVPLAAQPFLRDRVRPSWRRASFTSLAHAGEPVDVAPERDRSEVAPAPADAPAAPDPLSPAAFPRGARAGDLLHALFERIEFSAPASAHHDIIATELRRSGLFSDDELAQWQVPLANWLAQILATPLLADGLTLSALPRHRRLVEMGFTFSSRTFAARALARTLADPVHQVDPAFIAAAAQLDFGVVDGFITGFIDLVFEHDGRYWLADYKSNHLGHQPADYDHATLTAAMTGSHYYLQALLYTLALHRHLRVRLADYDYDRHIGGVLYLFLRGIDGSGEHGVHRWRPARSLIEALDRLATPREETPA</sequence>
<keyword evidence="3 15" id="KW-0547">Nucleotide-binding</keyword>
<comment type="subunit">
    <text evidence="15">Heterotrimer of RecB, RecC and RecD. All subunits contribute to DNA-binding. Interacts with RecA.</text>
</comment>
<evidence type="ECO:0000256" key="1">
    <source>
        <dbReference type="ARBA" id="ARBA00022722"/>
    </source>
</evidence>
<evidence type="ECO:0000256" key="11">
    <source>
        <dbReference type="ARBA" id="ARBA00023204"/>
    </source>
</evidence>
<organism evidence="20 21">
    <name type="scientific">Microvirgula aerodenitrificans</name>
    <dbReference type="NCBI Taxonomy" id="57480"/>
    <lineage>
        <taxon>Bacteria</taxon>
        <taxon>Pseudomonadati</taxon>
        <taxon>Pseudomonadota</taxon>
        <taxon>Betaproteobacteria</taxon>
        <taxon>Neisseriales</taxon>
        <taxon>Aquaspirillaceae</taxon>
        <taxon>Microvirgula</taxon>
    </lineage>
</organism>
<keyword evidence="11 15" id="KW-0234">DNA repair</keyword>
<comment type="similarity">
    <text evidence="15">Belongs to the helicase family. UvrD subfamily.</text>
</comment>
<evidence type="ECO:0000256" key="10">
    <source>
        <dbReference type="ARBA" id="ARBA00023125"/>
    </source>
</evidence>
<dbReference type="GO" id="GO:0000724">
    <property type="term" value="P:double-strand break repair via homologous recombination"/>
    <property type="evidence" value="ECO:0007669"/>
    <property type="project" value="UniProtKB-UniRule"/>
</dbReference>
<comment type="function">
    <text evidence="15">A helicase/nuclease that prepares dsDNA breaks (DSB) for recombinational DNA repair. Binds to DSBs and unwinds DNA via a highly rapid and processive ATP-dependent bidirectional helicase activity. Unwinds dsDNA until it encounters a Chi (crossover hotspot instigator) sequence from the 3' direction. Cuts ssDNA a few nucleotides 3' to the Chi site. The properties and activities of the enzyme are changed at Chi. The Chi-altered holoenzyme produces a long 3'-ssDNA overhang and facilitates RecA-binding to the ssDNA for homologous DNA recombination and repair. Holoenzyme degrades any linearized DNA that is unable to undergo homologous recombination. In the holoenzyme this subunit contributes ATPase, 3'-5' helicase, exonuclease activity and loads RecA onto ssDNA.</text>
</comment>
<dbReference type="GO" id="GO:0008854">
    <property type="term" value="F:exodeoxyribonuclease V activity"/>
    <property type="evidence" value="ECO:0007669"/>
    <property type="project" value="UniProtKB-EC"/>
</dbReference>
<evidence type="ECO:0000256" key="8">
    <source>
        <dbReference type="ARBA" id="ARBA00022840"/>
    </source>
</evidence>
<dbReference type="InterPro" id="IPR014017">
    <property type="entry name" value="DNA_helicase_UvrD-like_C"/>
</dbReference>
<dbReference type="InterPro" id="IPR027417">
    <property type="entry name" value="P-loop_NTPase"/>
</dbReference>
<keyword evidence="10 15" id="KW-0238">DNA-binding</keyword>
<dbReference type="SUPFAM" id="SSF52980">
    <property type="entry name" value="Restriction endonuclease-like"/>
    <property type="match status" value="1"/>
</dbReference>
<evidence type="ECO:0000313" key="21">
    <source>
        <dbReference type="Proteomes" id="UP000244173"/>
    </source>
</evidence>
<evidence type="ECO:0000259" key="18">
    <source>
        <dbReference type="PROSITE" id="PS51198"/>
    </source>
</evidence>
<dbReference type="GO" id="GO:0000287">
    <property type="term" value="F:magnesium ion binding"/>
    <property type="evidence" value="ECO:0007669"/>
    <property type="project" value="UniProtKB-UniRule"/>
</dbReference>
<evidence type="ECO:0000256" key="5">
    <source>
        <dbReference type="ARBA" id="ARBA00022801"/>
    </source>
</evidence>